<dbReference type="SUPFAM" id="SSF48371">
    <property type="entry name" value="ARM repeat"/>
    <property type="match status" value="1"/>
</dbReference>
<evidence type="ECO:0000313" key="3">
    <source>
        <dbReference type="EMBL" id="VUC54742.1"/>
    </source>
</evidence>
<dbReference type="VEuPathDB" id="PlasmoDB:PBANKA_0606600"/>
<dbReference type="GO" id="GO:0030686">
    <property type="term" value="C:90S preribosome"/>
    <property type="evidence" value="ECO:0007669"/>
    <property type="project" value="TreeGrafter"/>
</dbReference>
<feature type="compositionally biased region" description="Low complexity" evidence="1">
    <location>
        <begin position="3339"/>
        <end position="3353"/>
    </location>
</feature>
<dbReference type="EMBL" id="LK023121">
    <property type="protein sequence ID" value="VUC54742.1"/>
    <property type="molecule type" value="Genomic_DNA"/>
</dbReference>
<feature type="compositionally biased region" description="Polar residues" evidence="1">
    <location>
        <begin position="4039"/>
        <end position="4052"/>
    </location>
</feature>
<feature type="compositionally biased region" description="Polar residues" evidence="1">
    <location>
        <begin position="3681"/>
        <end position="3693"/>
    </location>
</feature>
<dbReference type="InterPro" id="IPR052575">
    <property type="entry name" value="SSU_processome_comp_20"/>
</dbReference>
<feature type="compositionally biased region" description="Basic residues" evidence="1">
    <location>
        <begin position="3356"/>
        <end position="3365"/>
    </location>
</feature>
<dbReference type="Proteomes" id="UP000074855">
    <property type="component" value="Chromosome 6"/>
</dbReference>
<dbReference type="InterPro" id="IPR046523">
    <property type="entry name" value="UTP20_dom"/>
</dbReference>
<protein>
    <recommendedName>
        <fullName evidence="2">U3 small nucleolar RNA-associated protein 20 domain-containing protein</fullName>
    </recommendedName>
</protein>
<keyword evidence="4" id="KW-1185">Reference proteome</keyword>
<feature type="compositionally biased region" description="Polar residues" evidence="1">
    <location>
        <begin position="2646"/>
        <end position="2663"/>
    </location>
</feature>
<proteinExistence type="predicted"/>
<organism evidence="3 4">
    <name type="scientific">Plasmodium berghei (strain Anka)</name>
    <dbReference type="NCBI Taxonomy" id="5823"/>
    <lineage>
        <taxon>Eukaryota</taxon>
        <taxon>Sar</taxon>
        <taxon>Alveolata</taxon>
        <taxon>Apicomplexa</taxon>
        <taxon>Aconoidasida</taxon>
        <taxon>Haemosporida</taxon>
        <taxon>Plasmodiidae</taxon>
        <taxon>Plasmodium</taxon>
        <taxon>Plasmodium (Vinckeia)</taxon>
    </lineage>
</organism>
<dbReference type="OMA" id="NIFNMIK"/>
<evidence type="ECO:0000313" key="4">
    <source>
        <dbReference type="Proteomes" id="UP000074855"/>
    </source>
</evidence>
<dbReference type="InterPro" id="IPR016024">
    <property type="entry name" value="ARM-type_fold"/>
</dbReference>
<name>A0A509ALV7_PLABA</name>
<dbReference type="RefSeq" id="XP_034420567.1">
    <property type="nucleotide sequence ID" value="XM_034568592.1"/>
</dbReference>
<feature type="domain" description="U3 small nucleolar RNA-associated protein 20" evidence="2">
    <location>
        <begin position="2715"/>
        <end position="2830"/>
    </location>
</feature>
<feature type="region of interest" description="Disordered" evidence="1">
    <location>
        <begin position="3641"/>
        <end position="3693"/>
    </location>
</feature>
<dbReference type="STRING" id="5823.A0A509ALV7"/>
<sequence>MKRSLKYIKLKIKNEGKKGHFVSFYDRIKEINEKEKLQAYNLLEDSNYYNSSKSYKPNNENDVDEDLKNTNFHAALQEYYKNCCNPEFRRCCRELFPLSKNLILILLNKDTIFSIILKYIENSKIRNDESYFYKLLVILIKDLKNESKKYLEDILKTLFRKINFNNLDLLEEIFSIYANIFRIMNKTIIKNIDKYIKISLPLFQHRNSIIKIFIADSFSYFLRKLSLHDLILCFSKLYSFFNNVMKNKLKHYSETISLLMLESLKVDNKLSKKTLPFLKYIIHSIYLRKQYDCIETVTIYNPLDNINGVIKHIHKAIQLFFIDIYNFTKKGSFEFWDIFLTYILQNYSTLYESYFHCILTSNNKDTIIDTLTDADKYSHFMKCLEKNEKDNEGISPKCEGNFSEYENTNLKMDEKNNCTIEKENHKSYDDKNRYDNSDVNSNIKKDIIFIKDIFYEATNFFLKNILNIWMQKNHEKKNIIIETIRLELKKYADKLNNIELNYLTFIYTWNLYDNIFFILNYDSINNEKISNIYISFVRIFMGILKGNNEGPNKNNYANYLLQFFIIKVVNILKKNVLNHNEVYLNNFLKYILIRIMQILKLNNIYGYSKNQSLITNNTPFMLSFKKNVEKETQFILNNIVSSENNNLILAKIFLLCDIIKRFKNKTTEINVDCIDNLDFLCGSGNKYIKNNNTEKKRKHNMLENDYYNPNGNDFNCALNGESIYNSKKSKIFCLNPKTGNHKIKLDFKDTSPTEIYMQIENFVVYIFDEIKKLLIILKYINQYGNDENNSSQFIFSEDNENTTKENVGAYLKSTIYFMFGFINFLSQISATYSNALLILNGKTNKNDKDICLNEENDCILILLEICNVLEEIKCGKFMQNNILEKNTSDIRSNVNSIIIDIHLIITALQISSQENNINIKLSNNNIPFLVNYINKWGMEDIYYCDKYLHKFQNIFINLYKLNYFENRLDDIFLYLKFFEKVLIYYEIINKQKLLRVIKMLVAIYINLKKNKDNEMVENEEYILKKTNEHYYGKILLLFDNFIYLENKEYLSTHAQIYESKIVDIVSFLNFFKNVDIFKNYIFKISTKICIIELTMLLNAKLSIIPKHIISNLKKFFETYNADQKIQDAMQNNYQSKYYFYIIKNIYKATRKKLNIFEELIEKKYISYEEFINSSRQPNDYTINYNDEHDMKEEKENINEEFYIDENNYIPIINTNEYEHHLEQYACENKNNDTFKILYFENFNIQNFVRNILCSFDVLIVPVQNNNNLNKSDKIELLNMYIWIITYVNIKCNYYIHEYKCYKLIDIIFDIASHMNNIFPDSVENIFNIAKKNIYNELSNIHTKSIPDLIGLIKYFIKMFVSNFTYNVNILNAENMSKFVKILCSYNKELNNYKNDVEEILLDKNINFTKLVLNIKEEDNSSIIRILIKIIFWLLKNKKGKGGFKRQKHIIFYLSSIPDEQNWCHIFLPIIYSFTNVYKNCIKYDNLVRHEEKENALLEFLTTYQGKFFQSWNYDFDIKMRNNNIQNGDNENADFSYDSIFNYSYWNFNNHIIEIKKELFKNANFRRNFQLFIDILKIIKYKLSPYFEFFFHIFITISHYINAYLYIKKKIKTAKNIRLCIKQIDNSKYMNSLLFIDQTVFENGSKIVAYISSEHIRNNRSDSVSGNTNNNEYELRMGSVVDKIYKVETECPYFKESFVDLSIPNSFLKNINKKCIESSQFIMENANISECNLVKAKNLFVFLFKKNLKSLKAKNIFLNILFNTWCKNEAYYNFYNTVVPNSIYLLIKAVNSKEIIKKLTFTEWEQITEKVFNIILRLCGYDTDEQEYEEKVKNEKKHTKKHQDKHKIVLNPLLSSKSNHNRLLTSFGFKILKPYIPDIILCIKKSILKRYQNFLQKKNNETSFIKKRKMKEFKIISNKELYILIELSSINKNQIYNIHVINTISTFMLANPKTLHSTKEHDVNKIKLTLIALKILIINLSKNMNDLTKRKQNNYNFSYQRYSSKNVIEEYINKLREKDKQYNDKKNSHRTNTNAHISESSFYYNSYKMYICYKLKTVLYEIIQRCYDLDCRILSGELLIMIGCIFLKIKNIEKYLKLFKKNTNKFLAKTNDLNYNSKTILRYIMKIPLKNIKTIKQNKHYTFLQIAQIYSSLNLCNERSTNEYDSDIQFLILLDICNIKMSSIKNNYLIRENVNIEQGCNKNDYDLKQTDMHDKEENKLGIIMPESFNVAVKEDNKMKMEKKLYTFNDLFLNSNKIFLEILIRHCLFLIFNNNTNEMVVDKSIEFILLFTKILRCLLQLYKNKNPGETKNKINSQNECICYDNIKRDIQIYVHFVINIIMPKALNALKKNSDNFTKIALQIILTLSKNVCPYISVLKSLNIGKFLKDIKDSHIKKYELNEETNSLFCFDIPRKEKGKTIYEDNNVTYNCQKVKKHDEVSFKSVEKFLFYDLYYYIDSKEREDNNNKITKLKDNAHDESISIIQNIIDIKSGNNLEGIKKMIAVANNLCYYTICKIIIPISLNYILQRNSKKETFNKNLSLNSIKLLGVCSEKIGIKNVYDTLELLLLELKKKSFNNLYIEKAISHLLRAYHFNEFKENSFVDKINQNEGKEEAENEEAKQSSDKEQTNDKIPDEDKKVYTNEENKQIGNNNSYDTQILNQSSDKSGKRKTNIYCQKFNNKILPQLRSLMFEKSLSNNPKNKKTYINDLVTDYKSKDVLAKPDIILSFLVILNKINYNFDKELNRIIYKLCFCLSSVKNNIRSESKKALCNISMYLGLNYIDLIITQMSDYLTKGYHIPVFLCTVNSILESVLYEKDKFLDKNCLKINFNIMTELDIIKRNHASNSGSYAHNNKRRKTPRNKNYEIEKRDAGNCYTKNEKLIEDNLLYSNICKNIFNMIKLEIINDIEKNTEDVNKKKIKRKTKESQKNYGNNIIKLLAIIMPGVCIENNILTFLESLFSGESFENNEVDKNFILKKKYIHIVSSYFSDFIKGIEENKNISPKFILNIIYKLLVKSTYFFKGDIYENLIDVMKNTNVLYFKYNLDNEITGYNHFKKTLQFYLSKQKPQDKFLGYNYNMKYIQYPEKKRNLDIIEGSFQEKNIYDSFFKTKKYDFKVHAQILAKVALKLLLFIIKKLSRFVIAHQLNLNIPMQGQPNSLIHSSINDRSSNNNIENIRNIKNYTNSNGGRNRANNYIQSCEQEETKLGLSFIEEEKEDTVIRMEKIDSKMTLENNYGIVEFIHLIEPLLVYCYCYGKDDVFVMSSNCIKLIKKKKYSNFNKFGKLIILSSVDILKNIPNYYSKEFDRIILSCIDTLTYIIKSNNNDDIISWLNYDTSNREISNNTNEKNSSMNNNNVPPKKRKMKHGKNSIENNRDEDKIKRQKKISYILDENIISTYYKNDYEENYEESINSLRYCLIDQISLLLESKNHIWELLLLFKNCLLREDVNNIIKKGIIVLKINSCIDQIFTIMIEESHNLKLSFLCGQIYINFLMSFPISKNEKKKKVFQILNNLDDENDDSRIAVLNSLYLFLNRSNAKLLKDGFYYIIFTSLLVNFSKETNHKCKKMYVFLLSLLFQQIDDMNYVFNSYKILKNNLAFSIKSPVIYTYLYLLPVFASFFYKNISEYNRKILIATLEENEMPPLTKEKKKNRQKQIKKDMKQVEEQDHNHMQEQDQNDNNEQNKCQTNGTPSKNNLKNSLATVRNYFLEELLKYANNDLNMNKMSANEKTKKENNNKIKLNNANSGLVFKQSCNIAFMKNQLEDLFLSLMFYLIEQTYPNIKLYMKEDKNCINILTSNENITYFSRKHYLYKENINKDIVHLVYSTLEQIFIYIDINLIEKMLNKKYLHEKYQEYFINNERNNFTNINEIENNEENNFHFDKDQTHDKLIIYFLYFWNLLFENALYNKNPFIQIISLKIVMNYINKKMSYPFFPLLLVKLYSTDKFIINIIIKRVLSLVLNSYFLEHFYTYHKEISVLLLNICKLVVLFPWITNGFEERNDQNDALNQGTNIIDTVSRDNLFKTSKKNHENDLEQNHIHKNNVNQFDHPNKNSNSHFRKSNSDDDDNKSNEDEVDDEFKEINGILQNENYIKVHPFSQYNYQNEDERNEIKDEIKINKEILSYSKFFLIIITLSRAISLHLINNKKSFTRILTILNVYKNIIQDFPIDLWNPDNGIIHNVITPLYKLASLRKKKHFTEDSTIFEETSSEKKLTYLSNFSWDIISLLEEKLQDKKHIFNKAFIQARHSVNRIRFMKKRRKNMLAVKNPKLYTSILLNRREKKKQKKAKLKF</sequence>
<dbReference type="InParanoid" id="A0A509ALV7"/>
<feature type="region of interest" description="Disordered" evidence="1">
    <location>
        <begin position="4039"/>
        <end position="4070"/>
    </location>
</feature>
<dbReference type="Pfam" id="PF20416">
    <property type="entry name" value="UTP20"/>
    <property type="match status" value="1"/>
</dbReference>
<dbReference type="PANTHER" id="PTHR17695:SF11">
    <property type="entry name" value="SMALL SUBUNIT PROCESSOME COMPONENT 20 HOMOLOG"/>
    <property type="match status" value="1"/>
</dbReference>
<accession>A0A509ALV7</accession>
<evidence type="ECO:0000259" key="2">
    <source>
        <dbReference type="Pfam" id="PF20416"/>
    </source>
</evidence>
<dbReference type="PANTHER" id="PTHR17695">
    <property type="entry name" value="SMALL SUBUNIT PROCESSOME COMPONENT 20 HOMOLOG"/>
    <property type="match status" value="1"/>
</dbReference>
<feature type="region of interest" description="Disordered" evidence="1">
    <location>
        <begin position="3339"/>
        <end position="3373"/>
    </location>
</feature>
<dbReference type="KEGG" id="pbe:PBANKA_0606600"/>
<feature type="compositionally biased region" description="Basic and acidic residues" evidence="1">
    <location>
        <begin position="2609"/>
        <end position="2645"/>
    </location>
</feature>
<reference evidence="3 4" key="1">
    <citation type="journal article" date="2014" name="BMC Biol.">
        <title>A comprehensive evaluation of rodent malaria parasite genomes and gene expression.</title>
        <authorList>
            <person name="Otto T.D."/>
            <person name="Bohme U."/>
            <person name="Jackson A.P."/>
            <person name="Hunt M."/>
            <person name="Franke-Fayard B."/>
            <person name="Hoeijmakers W.A."/>
            <person name="Religa A.A."/>
            <person name="Robertson L."/>
            <person name="Sanders M."/>
            <person name="Ogun S.A."/>
            <person name="Cunningham D."/>
            <person name="Erhart A."/>
            <person name="Billker O."/>
            <person name="Khan S.M."/>
            <person name="Stunnenberg H.G."/>
            <person name="Langhorne J."/>
            <person name="Holder A.A."/>
            <person name="Waters A.P."/>
            <person name="Newbold C.I."/>
            <person name="Pain A."/>
            <person name="Berriman M."/>
            <person name="Janse C.J."/>
        </authorList>
    </citation>
    <scope>NUCLEOTIDE SEQUENCE</scope>
    <source>
        <strain evidence="3 4">ANKA</strain>
    </source>
</reference>
<feature type="compositionally biased region" description="Basic and acidic residues" evidence="1">
    <location>
        <begin position="3653"/>
        <end position="3670"/>
    </location>
</feature>
<dbReference type="GeneID" id="55148637"/>
<dbReference type="GO" id="GO:0032040">
    <property type="term" value="C:small-subunit processome"/>
    <property type="evidence" value="ECO:0007669"/>
    <property type="project" value="TreeGrafter"/>
</dbReference>
<gene>
    <name evidence="3" type="ORF">PBANKA_0606600</name>
</gene>
<feature type="region of interest" description="Disordered" evidence="1">
    <location>
        <begin position="2609"/>
        <end position="2666"/>
    </location>
</feature>
<evidence type="ECO:0000256" key="1">
    <source>
        <dbReference type="SAM" id="MobiDB-lite"/>
    </source>
</evidence>